<proteinExistence type="inferred from homology"/>
<dbReference type="InterPro" id="IPR005064">
    <property type="entry name" value="BUG"/>
</dbReference>
<organism evidence="3 4">
    <name type="scientific">Comamonas terrae</name>
    <dbReference type="NCBI Taxonomy" id="673548"/>
    <lineage>
        <taxon>Bacteria</taxon>
        <taxon>Pseudomonadati</taxon>
        <taxon>Pseudomonadota</taxon>
        <taxon>Betaproteobacteria</taxon>
        <taxon>Burkholderiales</taxon>
        <taxon>Comamonadaceae</taxon>
        <taxon>Comamonas</taxon>
    </lineage>
</organism>
<keyword evidence="4" id="KW-1185">Reference proteome</keyword>
<sequence>MQRKQFLATLACSAFSAVIPAGMPAAWAQDKPLEWVVGYAAGGGSDVVARVIAESMGQHLGRVIVINNKPGAGTNIAAEYSARSRDYGNLMFTADFATLAANPFLFSKLNYNAERDFKPVGMLVRFPMLLVVNNDVPASSLTEFVAWARQQKAGVSWGSAGLGSPHHLVGELFREQAGLANMTHVPYRGAAPAVQDVIGGQIPAMWVDSATIIPFLGEKKVKAIGVASPARVSVLPQVATLQEQGLKGFEGYAWQGVVVPVGSSDEVVKRFSQSLQHALADTRTKARLAAMGVEPMPGSAQQMGEFVRGERGKWGRVIAANHIKLD</sequence>
<dbReference type="PANTHER" id="PTHR42928">
    <property type="entry name" value="TRICARBOXYLATE-BINDING PROTEIN"/>
    <property type="match status" value="1"/>
</dbReference>
<evidence type="ECO:0000313" key="4">
    <source>
        <dbReference type="Proteomes" id="UP001597463"/>
    </source>
</evidence>
<name>A0ABW5UMW4_9BURK</name>
<dbReference type="SUPFAM" id="SSF53850">
    <property type="entry name" value="Periplasmic binding protein-like II"/>
    <property type="match status" value="1"/>
</dbReference>
<reference evidence="4" key="1">
    <citation type="journal article" date="2019" name="Int. J. Syst. Evol. Microbiol.">
        <title>The Global Catalogue of Microorganisms (GCM) 10K type strain sequencing project: providing services to taxonomists for standard genome sequencing and annotation.</title>
        <authorList>
            <consortium name="The Broad Institute Genomics Platform"/>
            <consortium name="The Broad Institute Genome Sequencing Center for Infectious Disease"/>
            <person name="Wu L."/>
            <person name="Ma J."/>
        </authorList>
    </citation>
    <scope>NUCLEOTIDE SEQUENCE [LARGE SCALE GENOMIC DNA]</scope>
    <source>
        <strain evidence="4">TISTR 1906</strain>
    </source>
</reference>
<comment type="caution">
    <text evidence="3">The sequence shown here is derived from an EMBL/GenBank/DDBJ whole genome shotgun (WGS) entry which is preliminary data.</text>
</comment>
<dbReference type="Proteomes" id="UP001597463">
    <property type="component" value="Unassembled WGS sequence"/>
</dbReference>
<dbReference type="Gene3D" id="3.40.190.150">
    <property type="entry name" value="Bordetella uptake gene, domain 1"/>
    <property type="match status" value="1"/>
</dbReference>
<gene>
    <name evidence="3" type="ORF">ACFSW6_12830</name>
</gene>
<feature type="signal peptide" evidence="2">
    <location>
        <begin position="1"/>
        <end position="28"/>
    </location>
</feature>
<dbReference type="RefSeq" id="WP_066475519.1">
    <property type="nucleotide sequence ID" value="NZ_BCNT01000005.1"/>
</dbReference>
<dbReference type="InterPro" id="IPR042100">
    <property type="entry name" value="Bug_dom1"/>
</dbReference>
<protein>
    <submittedName>
        <fullName evidence="3">Bug family tripartite tricarboxylate transporter substrate binding protein</fullName>
    </submittedName>
</protein>
<dbReference type="EMBL" id="JBHUMV010000005">
    <property type="protein sequence ID" value="MFD2754977.1"/>
    <property type="molecule type" value="Genomic_DNA"/>
</dbReference>
<keyword evidence="2" id="KW-0732">Signal</keyword>
<evidence type="ECO:0000256" key="2">
    <source>
        <dbReference type="SAM" id="SignalP"/>
    </source>
</evidence>
<accession>A0ABW5UMW4</accession>
<dbReference type="Pfam" id="PF03401">
    <property type="entry name" value="TctC"/>
    <property type="match status" value="1"/>
</dbReference>
<dbReference type="Gene3D" id="3.40.190.10">
    <property type="entry name" value="Periplasmic binding protein-like II"/>
    <property type="match status" value="1"/>
</dbReference>
<evidence type="ECO:0000256" key="1">
    <source>
        <dbReference type="ARBA" id="ARBA00006987"/>
    </source>
</evidence>
<comment type="similarity">
    <text evidence="1">Belongs to the UPF0065 (bug) family.</text>
</comment>
<dbReference type="PANTHER" id="PTHR42928:SF5">
    <property type="entry name" value="BLR1237 PROTEIN"/>
    <property type="match status" value="1"/>
</dbReference>
<evidence type="ECO:0000313" key="3">
    <source>
        <dbReference type="EMBL" id="MFD2754977.1"/>
    </source>
</evidence>
<dbReference type="PIRSF" id="PIRSF017082">
    <property type="entry name" value="YflP"/>
    <property type="match status" value="1"/>
</dbReference>
<feature type="chain" id="PRO_5046519719" evidence="2">
    <location>
        <begin position="29"/>
        <end position="326"/>
    </location>
</feature>